<feature type="compositionally biased region" description="Basic and acidic residues" evidence="1">
    <location>
        <begin position="141"/>
        <end position="154"/>
    </location>
</feature>
<feature type="region of interest" description="Disordered" evidence="1">
    <location>
        <begin position="141"/>
        <end position="164"/>
    </location>
</feature>
<evidence type="ECO:0000313" key="4">
    <source>
        <dbReference type="Proteomes" id="UP000249852"/>
    </source>
</evidence>
<gene>
    <name evidence="3" type="ORF">BC673_10699</name>
</gene>
<name>A0ABX9DS10_9BACT</name>
<dbReference type="Proteomes" id="UP000249852">
    <property type="component" value="Unassembled WGS sequence"/>
</dbReference>
<proteinExistence type="predicted"/>
<evidence type="ECO:0000256" key="1">
    <source>
        <dbReference type="SAM" id="MobiDB-lite"/>
    </source>
</evidence>
<dbReference type="Pfam" id="PF18291">
    <property type="entry name" value="HU-HIG"/>
    <property type="match status" value="1"/>
</dbReference>
<evidence type="ECO:0000313" key="3">
    <source>
        <dbReference type="EMBL" id="RAS46418.1"/>
    </source>
</evidence>
<keyword evidence="4" id="KW-1185">Reference proteome</keyword>
<dbReference type="InterPro" id="IPR041607">
    <property type="entry name" value="HU-HIG"/>
</dbReference>
<protein>
    <submittedName>
        <fullName evidence="3">Histone-like DNA-binding protein</fullName>
    </submittedName>
</protein>
<feature type="compositionally biased region" description="Gly residues" evidence="1">
    <location>
        <begin position="155"/>
        <end position="164"/>
    </location>
</feature>
<feature type="domain" description="HU" evidence="2">
    <location>
        <begin position="30"/>
        <end position="137"/>
    </location>
</feature>
<sequence>MWWTLYLLIFIFLRMIIFKVKESILKVGPRKGQKAYSAVPKAPNRFSSTWLVERIVRETSLSEGDVRNVLITLRNIVKEIVSLGGALDLGDIFSLRTVITSKMEANEKDVSVTSLKRPHIVVTWKESVRKSLGDIKVEVDNPARKKLKETEEKPAGGGGGQPHP</sequence>
<evidence type="ECO:0000259" key="2">
    <source>
        <dbReference type="Pfam" id="PF18291"/>
    </source>
</evidence>
<organism evidence="3 4">
    <name type="scientific">Prevotella pallens</name>
    <dbReference type="NCBI Taxonomy" id="60133"/>
    <lineage>
        <taxon>Bacteria</taxon>
        <taxon>Pseudomonadati</taxon>
        <taxon>Bacteroidota</taxon>
        <taxon>Bacteroidia</taxon>
        <taxon>Bacteroidales</taxon>
        <taxon>Prevotellaceae</taxon>
        <taxon>Prevotella</taxon>
    </lineage>
</organism>
<accession>A0ABX9DS10</accession>
<comment type="caution">
    <text evidence="3">The sequence shown here is derived from an EMBL/GenBank/DDBJ whole genome shotgun (WGS) entry which is preliminary data.</text>
</comment>
<dbReference type="EMBL" id="QLTQ01000006">
    <property type="protein sequence ID" value="RAS46418.1"/>
    <property type="molecule type" value="Genomic_DNA"/>
</dbReference>
<reference evidence="3 4" key="1">
    <citation type="submission" date="2018-06" db="EMBL/GenBank/DDBJ databases">
        <title>Genomic Encyclopedia of Archaeal and Bacterial Type Strains, Phase II (KMG-II): from individual species to whole genera.</title>
        <authorList>
            <person name="Goeker M."/>
        </authorList>
    </citation>
    <scope>NUCLEOTIDE SEQUENCE [LARGE SCALE GENOMIC DNA]</scope>
    <source>
        <strain evidence="3 4">DSM 18710</strain>
    </source>
</reference>